<dbReference type="RefSeq" id="WP_282593333.1">
    <property type="nucleotide sequence ID" value="NZ_JAPAAF010000049.1"/>
</dbReference>
<name>A0AA42CB44_9BACT</name>
<sequence length="396" mass="45810">MDLVIFNAILYVGASLLYWSIRRKIDAGFVLLSVYAAIAIACVFNYAASPWEWDLQLWPFLYLFAISMLFFRPYFFDSDLIRKKLLVTNQQVLIYFANFYIICSLMAIYYLLPQAIENIRSGEWSVLRNELYQDGIQLYSSQVERIAMILVSYLKPLAIILLFFFLTLYKKRPVWLIILAISITLPVFLTAINVASRGMLVSFAITSFLGYIIFRREISKTIRKIVGVFAGVLLVFFLIYSLAVTASRFGQDDQTSSLIYYFGHSMLTFNYGIADSIHSYLNGEHFFGWFYDKLGLAHYGGIKHSELGTHFGTAFFTFVGAWYLDFGPFGTFLIALFLPMAMISIFRYKRVLDIADVYIYLFYLDYLVMGVFVYGRGYGLAWFIAFMVYGFLKILK</sequence>
<feature type="transmembrane region" description="Helical" evidence="1">
    <location>
        <begin position="28"/>
        <end position="49"/>
    </location>
</feature>
<feature type="transmembrane region" description="Helical" evidence="1">
    <location>
        <begin position="173"/>
        <end position="192"/>
    </location>
</feature>
<feature type="transmembrane region" description="Helical" evidence="1">
    <location>
        <begin position="357"/>
        <end position="374"/>
    </location>
</feature>
<accession>A0AA42CB44</accession>
<comment type="caution">
    <text evidence="2">The sequence shown here is derived from an EMBL/GenBank/DDBJ whole genome shotgun (WGS) entry which is preliminary data.</text>
</comment>
<feature type="transmembrane region" description="Helical" evidence="1">
    <location>
        <begin position="6"/>
        <end position="21"/>
    </location>
</feature>
<protein>
    <submittedName>
        <fullName evidence="2">Oligosaccharide repeat unit polymerase</fullName>
    </submittedName>
</protein>
<evidence type="ECO:0000256" key="1">
    <source>
        <dbReference type="SAM" id="Phobius"/>
    </source>
</evidence>
<dbReference type="EMBL" id="JAPAAF010000049">
    <property type="protein sequence ID" value="MCW0484742.1"/>
    <property type="molecule type" value="Genomic_DNA"/>
</dbReference>
<keyword evidence="1" id="KW-0812">Transmembrane</keyword>
<dbReference type="NCBIfam" id="TIGR04370">
    <property type="entry name" value="glyco_rpt_poly"/>
    <property type="match status" value="1"/>
</dbReference>
<keyword evidence="1" id="KW-1133">Transmembrane helix</keyword>
<reference evidence="2" key="1">
    <citation type="submission" date="2022-10" db="EMBL/GenBank/DDBJ databases">
        <title>Gaoshiqiia sediminis gen. nov., sp. nov., isolated from coastal sediment.</title>
        <authorList>
            <person name="Yu W.X."/>
            <person name="Mu D.S."/>
            <person name="Du J.Z."/>
            <person name="Liang Y.Q."/>
        </authorList>
    </citation>
    <scope>NUCLEOTIDE SEQUENCE</scope>
    <source>
        <strain evidence="2">A06</strain>
    </source>
</reference>
<feature type="transmembrane region" description="Helical" evidence="1">
    <location>
        <begin position="92"/>
        <end position="112"/>
    </location>
</feature>
<keyword evidence="1" id="KW-0472">Membrane</keyword>
<evidence type="ECO:0000313" key="2">
    <source>
        <dbReference type="EMBL" id="MCW0484742.1"/>
    </source>
</evidence>
<dbReference type="AlphaFoldDB" id="A0AA42CB44"/>
<feature type="transmembrane region" description="Helical" evidence="1">
    <location>
        <begin position="380"/>
        <end position="395"/>
    </location>
</feature>
<evidence type="ECO:0000313" key="3">
    <source>
        <dbReference type="Proteomes" id="UP001163821"/>
    </source>
</evidence>
<feature type="transmembrane region" description="Helical" evidence="1">
    <location>
        <begin position="55"/>
        <end position="71"/>
    </location>
</feature>
<gene>
    <name evidence="2" type="ORF">N2K84_18565</name>
</gene>
<feature type="transmembrane region" description="Helical" evidence="1">
    <location>
        <begin position="226"/>
        <end position="246"/>
    </location>
</feature>
<feature type="transmembrane region" description="Helical" evidence="1">
    <location>
        <begin position="146"/>
        <end position="166"/>
    </location>
</feature>
<proteinExistence type="predicted"/>
<dbReference type="Proteomes" id="UP001163821">
    <property type="component" value="Unassembled WGS sequence"/>
</dbReference>
<organism evidence="2 3">
    <name type="scientific">Gaoshiqia sediminis</name>
    <dbReference type="NCBI Taxonomy" id="2986998"/>
    <lineage>
        <taxon>Bacteria</taxon>
        <taxon>Pseudomonadati</taxon>
        <taxon>Bacteroidota</taxon>
        <taxon>Bacteroidia</taxon>
        <taxon>Marinilabiliales</taxon>
        <taxon>Prolixibacteraceae</taxon>
        <taxon>Gaoshiqia</taxon>
    </lineage>
</organism>
<keyword evidence="3" id="KW-1185">Reference proteome</keyword>
<feature type="transmembrane region" description="Helical" evidence="1">
    <location>
        <begin position="198"/>
        <end position="214"/>
    </location>
</feature>